<comment type="caution">
    <text evidence="1">The sequence shown here is derived from an EMBL/GenBank/DDBJ whole genome shotgun (WGS) entry which is preliminary data.</text>
</comment>
<dbReference type="RefSeq" id="WP_306958747.1">
    <property type="nucleotide sequence ID" value="NZ_JAUSRG010000001.1"/>
</dbReference>
<proteinExistence type="predicted"/>
<dbReference type="EMBL" id="JAUSRG010000001">
    <property type="protein sequence ID" value="MDP9903133.1"/>
    <property type="molecule type" value="Genomic_DNA"/>
</dbReference>
<name>A0AAW8D9J1_9MICC</name>
<accession>A0AAW8D9J1</accession>
<evidence type="ECO:0000313" key="4">
    <source>
        <dbReference type="Proteomes" id="UP001242995"/>
    </source>
</evidence>
<protein>
    <recommendedName>
        <fullName evidence="5">Lasso RiPP family leader peptide-containing protein</fullName>
    </recommendedName>
</protein>
<dbReference type="AlphaFoldDB" id="A0AAW8D9J1"/>
<dbReference type="Proteomes" id="UP001230951">
    <property type="component" value="Unassembled WGS sequence"/>
</dbReference>
<dbReference type="Proteomes" id="UP001242995">
    <property type="component" value="Unassembled WGS sequence"/>
</dbReference>
<keyword evidence="3" id="KW-1185">Reference proteome</keyword>
<evidence type="ECO:0008006" key="5">
    <source>
        <dbReference type="Google" id="ProtNLM"/>
    </source>
</evidence>
<gene>
    <name evidence="1" type="ORF">J2S90_000073</name>
    <name evidence="2" type="ORF">J2S93_001630</name>
</gene>
<dbReference type="EMBL" id="JAUSTF010000002">
    <property type="protein sequence ID" value="MDQ0180214.1"/>
    <property type="molecule type" value="Genomic_DNA"/>
</dbReference>
<organism evidence="1 4">
    <name type="scientific">Arthrobacter bambusae</name>
    <dbReference type="NCBI Taxonomy" id="1338426"/>
    <lineage>
        <taxon>Bacteria</taxon>
        <taxon>Bacillati</taxon>
        <taxon>Actinomycetota</taxon>
        <taxon>Actinomycetes</taxon>
        <taxon>Micrococcales</taxon>
        <taxon>Micrococcaceae</taxon>
        <taxon>Arthrobacter</taxon>
    </lineage>
</organism>
<reference evidence="1 3" key="1">
    <citation type="submission" date="2023-07" db="EMBL/GenBank/DDBJ databases">
        <title>Sorghum-associated microbial communities from plants grown in Nebraska, USA.</title>
        <authorList>
            <person name="Schachtman D."/>
        </authorList>
    </citation>
    <scope>NUCLEOTIDE SEQUENCE</scope>
    <source>
        <strain evidence="1">DS1006</strain>
        <strain evidence="2 3">DS1016</strain>
    </source>
</reference>
<sequence>MSKKAAPNTVPYTPAVGDRVGIGGGKAVWTIEGFPTLPSGVTVAALTRSNGYTNTTVEPGRLKPAQEGA</sequence>
<evidence type="ECO:0000313" key="1">
    <source>
        <dbReference type="EMBL" id="MDP9903133.1"/>
    </source>
</evidence>
<evidence type="ECO:0000313" key="2">
    <source>
        <dbReference type="EMBL" id="MDQ0180214.1"/>
    </source>
</evidence>
<evidence type="ECO:0000313" key="3">
    <source>
        <dbReference type="Proteomes" id="UP001230951"/>
    </source>
</evidence>